<gene>
    <name evidence="2" type="ORF">S01H1_28788</name>
</gene>
<dbReference type="AlphaFoldDB" id="X0TDW2"/>
<name>X0TDW2_9ZZZZ</name>
<protein>
    <submittedName>
        <fullName evidence="2">Uncharacterized protein</fullName>
    </submittedName>
</protein>
<organism evidence="2">
    <name type="scientific">marine sediment metagenome</name>
    <dbReference type="NCBI Taxonomy" id="412755"/>
    <lineage>
        <taxon>unclassified sequences</taxon>
        <taxon>metagenomes</taxon>
        <taxon>ecological metagenomes</taxon>
    </lineage>
</organism>
<dbReference type="EMBL" id="BARS01017615">
    <property type="protein sequence ID" value="GAF86372.1"/>
    <property type="molecule type" value="Genomic_DNA"/>
</dbReference>
<evidence type="ECO:0000256" key="1">
    <source>
        <dbReference type="SAM" id="Coils"/>
    </source>
</evidence>
<accession>X0TDW2</accession>
<sequence length="195" mass="22738">MSAKTSMNVRECFELLIYTYLQRAELLTPDLIKENSARDFLKLINKDEKSLKSKLINLKSIDSILKSMKIETKHKPKDSTDDEISELKYNEFVQQEIDKVRHQKDNILDQFLINLSELEKALAHIKKSNLKSTGEVIDTLANLLNSSKSDSEQNNELLQKLNREENELMIINSQLKKENQENNKDTIHQNNIYNM</sequence>
<evidence type="ECO:0000313" key="2">
    <source>
        <dbReference type="EMBL" id="GAF86372.1"/>
    </source>
</evidence>
<feature type="coiled-coil region" evidence="1">
    <location>
        <begin position="90"/>
        <end position="181"/>
    </location>
</feature>
<proteinExistence type="predicted"/>
<comment type="caution">
    <text evidence="2">The sequence shown here is derived from an EMBL/GenBank/DDBJ whole genome shotgun (WGS) entry which is preliminary data.</text>
</comment>
<reference evidence="2" key="1">
    <citation type="journal article" date="2014" name="Front. Microbiol.">
        <title>High frequency of phylogenetically diverse reductive dehalogenase-homologous genes in deep subseafloor sedimentary metagenomes.</title>
        <authorList>
            <person name="Kawai M."/>
            <person name="Futagami T."/>
            <person name="Toyoda A."/>
            <person name="Takaki Y."/>
            <person name="Nishi S."/>
            <person name="Hori S."/>
            <person name="Arai W."/>
            <person name="Tsubouchi T."/>
            <person name="Morono Y."/>
            <person name="Uchiyama I."/>
            <person name="Ito T."/>
            <person name="Fujiyama A."/>
            <person name="Inagaki F."/>
            <person name="Takami H."/>
        </authorList>
    </citation>
    <scope>NUCLEOTIDE SEQUENCE</scope>
    <source>
        <strain evidence="2">Expedition CK06-06</strain>
    </source>
</reference>
<keyword evidence="1" id="KW-0175">Coiled coil</keyword>